<evidence type="ECO:0000313" key="1">
    <source>
        <dbReference type="EMBL" id="KAF8451941.1"/>
    </source>
</evidence>
<comment type="caution">
    <text evidence="1">The sequence shown here is derived from an EMBL/GenBank/DDBJ whole genome shotgun (WGS) entry which is preliminary data.</text>
</comment>
<sequence length="97" mass="11851">MHYMDSLTIRSGITNQSHHLEPCSTAPLRGTPRVDRINYWRTRTTYSEDGEIHERDEYTTKWKREWNKTIHIRWHNASDRNEIIKNMRSRRKKSQHC</sequence>
<dbReference type="Proteomes" id="UP001194468">
    <property type="component" value="Unassembled WGS sequence"/>
</dbReference>
<accession>A0AAD4GLR2</accession>
<proteinExistence type="predicted"/>
<dbReference type="AlphaFoldDB" id="A0AAD4GLR2"/>
<evidence type="ECO:0000313" key="2">
    <source>
        <dbReference type="Proteomes" id="UP001194468"/>
    </source>
</evidence>
<organism evidence="1 2">
    <name type="scientific">Boletus edulis BED1</name>
    <dbReference type="NCBI Taxonomy" id="1328754"/>
    <lineage>
        <taxon>Eukaryota</taxon>
        <taxon>Fungi</taxon>
        <taxon>Dikarya</taxon>
        <taxon>Basidiomycota</taxon>
        <taxon>Agaricomycotina</taxon>
        <taxon>Agaricomycetes</taxon>
        <taxon>Agaricomycetidae</taxon>
        <taxon>Boletales</taxon>
        <taxon>Boletineae</taxon>
        <taxon>Boletaceae</taxon>
        <taxon>Boletoideae</taxon>
        <taxon>Boletus</taxon>
    </lineage>
</organism>
<protein>
    <submittedName>
        <fullName evidence="1">Uncharacterized protein</fullName>
    </submittedName>
</protein>
<name>A0AAD4GLR2_BOLED</name>
<reference evidence="1" key="1">
    <citation type="submission" date="2019-10" db="EMBL/GenBank/DDBJ databases">
        <authorList>
            <consortium name="DOE Joint Genome Institute"/>
            <person name="Kuo A."/>
            <person name="Miyauchi S."/>
            <person name="Kiss E."/>
            <person name="Drula E."/>
            <person name="Kohler A."/>
            <person name="Sanchez-Garcia M."/>
            <person name="Andreopoulos B."/>
            <person name="Barry K.W."/>
            <person name="Bonito G."/>
            <person name="Buee M."/>
            <person name="Carver A."/>
            <person name="Chen C."/>
            <person name="Cichocki N."/>
            <person name="Clum A."/>
            <person name="Culley D."/>
            <person name="Crous P.W."/>
            <person name="Fauchery L."/>
            <person name="Girlanda M."/>
            <person name="Hayes R."/>
            <person name="Keri Z."/>
            <person name="LaButti K."/>
            <person name="Lipzen A."/>
            <person name="Lombard V."/>
            <person name="Magnuson J."/>
            <person name="Maillard F."/>
            <person name="Morin E."/>
            <person name="Murat C."/>
            <person name="Nolan M."/>
            <person name="Ohm R."/>
            <person name="Pangilinan J."/>
            <person name="Pereira M."/>
            <person name="Perotto S."/>
            <person name="Peter M."/>
            <person name="Riley R."/>
            <person name="Sitrit Y."/>
            <person name="Stielow B."/>
            <person name="Szollosi G."/>
            <person name="Zifcakova L."/>
            <person name="Stursova M."/>
            <person name="Spatafora J.W."/>
            <person name="Tedersoo L."/>
            <person name="Vaario L.-M."/>
            <person name="Yamada A."/>
            <person name="Yan M."/>
            <person name="Wang P."/>
            <person name="Xu J."/>
            <person name="Bruns T."/>
            <person name="Baldrian P."/>
            <person name="Vilgalys R."/>
            <person name="Henrissat B."/>
            <person name="Grigoriev I.V."/>
            <person name="Hibbett D."/>
            <person name="Nagy L.G."/>
            <person name="Martin F.M."/>
        </authorList>
    </citation>
    <scope>NUCLEOTIDE SEQUENCE</scope>
    <source>
        <strain evidence="1">BED1</strain>
    </source>
</reference>
<dbReference type="EMBL" id="WHUW01000001">
    <property type="protein sequence ID" value="KAF8451941.1"/>
    <property type="molecule type" value="Genomic_DNA"/>
</dbReference>
<gene>
    <name evidence="1" type="ORF">L210DRAFT_714604</name>
</gene>
<keyword evidence="2" id="KW-1185">Reference proteome</keyword>
<reference evidence="1" key="2">
    <citation type="journal article" date="2020" name="Nat. Commun.">
        <title>Large-scale genome sequencing of mycorrhizal fungi provides insights into the early evolution of symbiotic traits.</title>
        <authorList>
            <person name="Miyauchi S."/>
            <person name="Kiss E."/>
            <person name="Kuo A."/>
            <person name="Drula E."/>
            <person name="Kohler A."/>
            <person name="Sanchez-Garcia M."/>
            <person name="Morin E."/>
            <person name="Andreopoulos B."/>
            <person name="Barry K.W."/>
            <person name="Bonito G."/>
            <person name="Buee M."/>
            <person name="Carver A."/>
            <person name="Chen C."/>
            <person name="Cichocki N."/>
            <person name="Clum A."/>
            <person name="Culley D."/>
            <person name="Crous P.W."/>
            <person name="Fauchery L."/>
            <person name="Girlanda M."/>
            <person name="Hayes R.D."/>
            <person name="Keri Z."/>
            <person name="LaButti K."/>
            <person name="Lipzen A."/>
            <person name="Lombard V."/>
            <person name="Magnuson J."/>
            <person name="Maillard F."/>
            <person name="Murat C."/>
            <person name="Nolan M."/>
            <person name="Ohm R.A."/>
            <person name="Pangilinan J."/>
            <person name="Pereira M.F."/>
            <person name="Perotto S."/>
            <person name="Peter M."/>
            <person name="Pfister S."/>
            <person name="Riley R."/>
            <person name="Sitrit Y."/>
            <person name="Stielow J.B."/>
            <person name="Szollosi G."/>
            <person name="Zifcakova L."/>
            <person name="Stursova M."/>
            <person name="Spatafora J.W."/>
            <person name="Tedersoo L."/>
            <person name="Vaario L.M."/>
            <person name="Yamada A."/>
            <person name="Yan M."/>
            <person name="Wang P."/>
            <person name="Xu J."/>
            <person name="Bruns T."/>
            <person name="Baldrian P."/>
            <person name="Vilgalys R."/>
            <person name="Dunand C."/>
            <person name="Henrissat B."/>
            <person name="Grigoriev I.V."/>
            <person name="Hibbett D."/>
            <person name="Nagy L.G."/>
            <person name="Martin F.M."/>
        </authorList>
    </citation>
    <scope>NUCLEOTIDE SEQUENCE</scope>
    <source>
        <strain evidence="1">BED1</strain>
    </source>
</reference>